<dbReference type="STRING" id="857340.A0A086SVX1"/>
<dbReference type="AlphaFoldDB" id="A0A086SVX1"/>
<gene>
    <name evidence="2" type="ORF">ACRE_080340</name>
</gene>
<feature type="compositionally biased region" description="Polar residues" evidence="1">
    <location>
        <begin position="153"/>
        <end position="162"/>
    </location>
</feature>
<organism evidence="2 3">
    <name type="scientific">Hapsidospora chrysogenum (strain ATCC 11550 / CBS 779.69 / DSM 880 / IAM 14645 / JCM 23072 / IMI 49137)</name>
    <name type="common">Acremonium chrysogenum</name>
    <dbReference type="NCBI Taxonomy" id="857340"/>
    <lineage>
        <taxon>Eukaryota</taxon>
        <taxon>Fungi</taxon>
        <taxon>Dikarya</taxon>
        <taxon>Ascomycota</taxon>
        <taxon>Pezizomycotina</taxon>
        <taxon>Sordariomycetes</taxon>
        <taxon>Hypocreomycetidae</taxon>
        <taxon>Hypocreales</taxon>
        <taxon>Bionectriaceae</taxon>
        <taxon>Hapsidospora</taxon>
    </lineage>
</organism>
<evidence type="ECO:0000313" key="2">
    <source>
        <dbReference type="EMBL" id="KFH41253.1"/>
    </source>
</evidence>
<accession>A0A086SVX1</accession>
<dbReference type="HOGENOM" id="CLU_097996_0_0_1"/>
<feature type="region of interest" description="Disordered" evidence="1">
    <location>
        <begin position="108"/>
        <end position="162"/>
    </location>
</feature>
<keyword evidence="3" id="KW-1185">Reference proteome</keyword>
<dbReference type="EMBL" id="JPKY01000138">
    <property type="protein sequence ID" value="KFH41253.1"/>
    <property type="molecule type" value="Genomic_DNA"/>
</dbReference>
<dbReference type="OrthoDB" id="5355007at2759"/>
<evidence type="ECO:0000313" key="3">
    <source>
        <dbReference type="Proteomes" id="UP000029964"/>
    </source>
</evidence>
<protein>
    <submittedName>
        <fullName evidence="2">Uncharacterized protein</fullName>
    </submittedName>
</protein>
<proteinExistence type="predicted"/>
<reference evidence="3" key="1">
    <citation type="journal article" date="2014" name="Genome Announc.">
        <title>Genome sequence and annotation of Acremonium chrysogenum, producer of the beta-lactam antibiotic cephalosporin C.</title>
        <authorList>
            <person name="Terfehr D."/>
            <person name="Dahlmann T.A."/>
            <person name="Specht T."/>
            <person name="Zadra I."/>
            <person name="Kuernsteiner H."/>
            <person name="Kueck U."/>
        </authorList>
    </citation>
    <scope>NUCLEOTIDE SEQUENCE [LARGE SCALE GENOMIC DNA]</scope>
    <source>
        <strain evidence="3">ATCC 11550 / CBS 779.69 / DSM 880 / IAM 14645 / JCM 23072 / IMI 49137</strain>
    </source>
</reference>
<feature type="compositionally biased region" description="Low complexity" evidence="1">
    <location>
        <begin position="119"/>
        <end position="152"/>
    </location>
</feature>
<sequence>MSQPPTTPVKVPSSAASYSAATLDPDLRSQINTLLLRDGHVTRIQEALLHALNAHQSNWPTAIRSHALSLLRSGDVTSYPDLLRTVLDDVRSGTEASLAATVTANGNTTAISTTNGDPSSSSSSSSSSSAAAAATKQQQQQQQQTNGSSTTANGNSAGTTLAVPQSVIDEALAVTRESLEAVCEIDENGSV</sequence>
<evidence type="ECO:0000256" key="1">
    <source>
        <dbReference type="SAM" id="MobiDB-lite"/>
    </source>
</evidence>
<comment type="caution">
    <text evidence="2">The sequence shown here is derived from an EMBL/GenBank/DDBJ whole genome shotgun (WGS) entry which is preliminary data.</text>
</comment>
<dbReference type="Proteomes" id="UP000029964">
    <property type="component" value="Unassembled WGS sequence"/>
</dbReference>
<name>A0A086SVX1_HAPC1</name>